<dbReference type="Proteomes" id="UP000565579">
    <property type="component" value="Unassembled WGS sequence"/>
</dbReference>
<protein>
    <submittedName>
        <fullName evidence="1">Uncharacterized protein</fullName>
    </submittedName>
</protein>
<comment type="caution">
    <text evidence="1">The sequence shown here is derived from an EMBL/GenBank/DDBJ whole genome shotgun (WGS) entry which is preliminary data.</text>
</comment>
<dbReference type="AlphaFoldDB" id="A0A7X0P6F2"/>
<gene>
    <name evidence="1" type="ORF">HD593_010943</name>
</gene>
<evidence type="ECO:0000313" key="1">
    <source>
        <dbReference type="EMBL" id="MBB6556148.1"/>
    </source>
</evidence>
<reference evidence="1 2" key="1">
    <citation type="submission" date="2020-08" db="EMBL/GenBank/DDBJ databases">
        <title>Sequencing the genomes of 1000 actinobacteria strains.</title>
        <authorList>
            <person name="Klenk H.-P."/>
        </authorList>
    </citation>
    <scope>NUCLEOTIDE SEQUENCE [LARGE SCALE GENOMIC DNA]</scope>
    <source>
        <strain evidence="1 2">DSM 43768</strain>
    </source>
</reference>
<dbReference type="RefSeq" id="WP_185110630.1">
    <property type="nucleotide sequence ID" value="NZ_BAAAXY010000150.1"/>
</dbReference>
<dbReference type="EMBL" id="JACHMI010000001">
    <property type="protein sequence ID" value="MBB6556148.1"/>
    <property type="molecule type" value="Genomic_DNA"/>
</dbReference>
<sequence length="117" mass="12698">MAIDYSTDRGRIRLLIPDTDEDNLLLIDPQIDAFLSMEGSVKLAAAAALDVIASSEVLVSKVIRTQDLQTDGAKVAAELRARAAGLRQQVDDGVGDDTVGFDVVDFDRWAGYARYEP</sequence>
<evidence type="ECO:0000313" key="2">
    <source>
        <dbReference type="Proteomes" id="UP000565579"/>
    </source>
</evidence>
<accession>A0A7X0P6F2</accession>
<name>A0A7X0P6F2_9ACTN</name>
<keyword evidence="2" id="KW-1185">Reference proteome</keyword>
<proteinExistence type="predicted"/>
<organism evidence="1 2">
    <name type="scientific">Nonomuraea rubra</name>
    <dbReference type="NCBI Taxonomy" id="46180"/>
    <lineage>
        <taxon>Bacteria</taxon>
        <taxon>Bacillati</taxon>
        <taxon>Actinomycetota</taxon>
        <taxon>Actinomycetes</taxon>
        <taxon>Streptosporangiales</taxon>
        <taxon>Streptosporangiaceae</taxon>
        <taxon>Nonomuraea</taxon>
    </lineage>
</organism>